<keyword evidence="1" id="KW-0812">Transmembrane</keyword>
<reference evidence="2 3" key="1">
    <citation type="submission" date="2019-03" db="EMBL/GenBank/DDBJ databases">
        <title>Genomic Encyclopedia of Archaeal and Bacterial Type Strains, Phase II (KMG-II): from individual species to whole genera.</title>
        <authorList>
            <person name="Goeker M."/>
        </authorList>
    </citation>
    <scope>NUCLEOTIDE SEQUENCE [LARGE SCALE GENOMIC DNA]</scope>
    <source>
        <strain evidence="2 3">RL-C</strain>
    </source>
</reference>
<keyword evidence="1" id="KW-1133">Transmembrane helix</keyword>
<accession>A0A4R2EJC6</accession>
<feature type="transmembrane region" description="Helical" evidence="1">
    <location>
        <begin position="37"/>
        <end position="59"/>
    </location>
</feature>
<sequence>MCGAKLPFSYALRISDGKRYVCERCHTHLVPKTDNVIYIRVAIIAATFILALVYSRVVFDYYGFERTLQASVIHFVTLVAFYLGLTYFSIVRVVRMKKMED</sequence>
<keyword evidence="3" id="KW-1185">Reference proteome</keyword>
<evidence type="ECO:0000256" key="1">
    <source>
        <dbReference type="SAM" id="Phobius"/>
    </source>
</evidence>
<evidence type="ECO:0000313" key="2">
    <source>
        <dbReference type="EMBL" id="TCN68601.1"/>
    </source>
</evidence>
<proteinExistence type="predicted"/>
<organism evidence="2 3">
    <name type="scientific">Acetobacteroides hydrogenigenes</name>
    <dbReference type="NCBI Taxonomy" id="979970"/>
    <lineage>
        <taxon>Bacteria</taxon>
        <taxon>Pseudomonadati</taxon>
        <taxon>Bacteroidota</taxon>
        <taxon>Bacteroidia</taxon>
        <taxon>Bacteroidales</taxon>
        <taxon>Rikenellaceae</taxon>
        <taxon>Acetobacteroides</taxon>
    </lineage>
</organism>
<keyword evidence="1" id="KW-0472">Membrane</keyword>
<comment type="caution">
    <text evidence="2">The sequence shown here is derived from an EMBL/GenBank/DDBJ whole genome shotgun (WGS) entry which is preliminary data.</text>
</comment>
<dbReference type="Proteomes" id="UP000294830">
    <property type="component" value="Unassembled WGS sequence"/>
</dbReference>
<dbReference type="AlphaFoldDB" id="A0A4R2EJC6"/>
<dbReference type="EMBL" id="SLWB01000006">
    <property type="protein sequence ID" value="TCN68601.1"/>
    <property type="molecule type" value="Genomic_DNA"/>
</dbReference>
<gene>
    <name evidence="2" type="ORF">CLV25_106183</name>
</gene>
<name>A0A4R2EJC6_9BACT</name>
<evidence type="ECO:0000313" key="3">
    <source>
        <dbReference type="Proteomes" id="UP000294830"/>
    </source>
</evidence>
<feature type="transmembrane region" description="Helical" evidence="1">
    <location>
        <begin position="71"/>
        <end position="94"/>
    </location>
</feature>
<protein>
    <submittedName>
        <fullName evidence="2">Uncharacterized protein</fullName>
    </submittedName>
</protein>